<evidence type="ECO:0000256" key="5">
    <source>
        <dbReference type="ARBA" id="ARBA00023136"/>
    </source>
</evidence>
<dbReference type="RefSeq" id="WP_157665126.1">
    <property type="nucleotide sequence ID" value="NZ_CP042912.1"/>
</dbReference>
<feature type="signal peptide" evidence="7">
    <location>
        <begin position="1"/>
        <end position="20"/>
    </location>
</feature>
<evidence type="ECO:0000313" key="9">
    <source>
        <dbReference type="EMBL" id="QEG22819.1"/>
    </source>
</evidence>
<feature type="transmembrane region" description="Helical" evidence="6">
    <location>
        <begin position="363"/>
        <end position="386"/>
    </location>
</feature>
<keyword evidence="4 6" id="KW-1133">Transmembrane helix</keyword>
<feature type="transmembrane region" description="Helical" evidence="6">
    <location>
        <begin position="407"/>
        <end position="431"/>
    </location>
</feature>
<feature type="transmembrane region" description="Helical" evidence="6">
    <location>
        <begin position="615"/>
        <end position="640"/>
    </location>
</feature>
<evidence type="ECO:0000256" key="4">
    <source>
        <dbReference type="ARBA" id="ARBA00022989"/>
    </source>
</evidence>
<feature type="chain" id="PRO_5023032184" evidence="7">
    <location>
        <begin position="21"/>
        <end position="670"/>
    </location>
</feature>
<evidence type="ECO:0000256" key="2">
    <source>
        <dbReference type="ARBA" id="ARBA00022692"/>
    </source>
</evidence>
<dbReference type="STRING" id="980251.GCA_001642875_01493"/>
<evidence type="ECO:0000256" key="6">
    <source>
        <dbReference type="SAM" id="Phobius"/>
    </source>
</evidence>
<sequence precursor="true">MMVALAACLLVGVSAGTTVAQFGTPAFGADGDPFTLTAKFGSFKDSNKGILTVTATIEKPWHIYSLTQPEGGPTRSEIIIEDSEKFKITGDFEPDSDPHSEVEEAFAPVPSEYHEGTVKWSAPIQLAEGVDPQELAIEVSYAGLRCAGMEGCVPIGGVEAVANFGGFIEAINSDAPLRIEDSHLLISGKLAHEGGGKLKPGDKAFVEVKLEPVDGFHVYQYTPDPEKPESVEKLTLLAVTKANDWSIDAVEVIPEDPATVKTKKGVKHYEGPVTLKIPFTIGAEAEAKEYVLGGVAGFQTCDPRGCTQPRGVSWEVTVPVAVESTASPNLRVTDTGVQYSEVEEKVKDAAEKNKNNAGAWSGYSPMVVLPLAFVAGFILNFMPCVLPVVGLKIMSFMHMAGENPRRVFMLNFVFVLGMLAVFMVFAALAVTFNFGWGEAYTNLSFKVIMIAIVFGFGLSFFGLWEIPMPGVVNSEKANELANQEGYVGQFFKGILTTLLATPCSGPMLIPAVVWAMAQTPLMTFTVFLFLGLGMALPYLVIGAFPKLAGFLPKPGGWMETFKQIMGFVLIATTIFLINGVSAKYNTSVLTMLLFIGLGCWWIGKTELYEPLGKQLKAWGAGFAIIAFGVFLAFGALLPWYELDYKPYSDAAVAKHLKEGRTVLVDFTADW</sequence>
<dbReference type="PANTHER" id="PTHR32234">
    <property type="entry name" value="THIOL:DISULFIDE INTERCHANGE PROTEIN DSBD"/>
    <property type="match status" value="1"/>
</dbReference>
<dbReference type="KEGG" id="mff:MFFC18_27040"/>
<feature type="transmembrane region" description="Helical" evidence="6">
    <location>
        <begin position="564"/>
        <end position="581"/>
    </location>
</feature>
<dbReference type="AlphaFoldDB" id="A0A5B9PBJ4"/>
<dbReference type="GO" id="GO:0047134">
    <property type="term" value="F:protein-disulfide reductase [NAD(P)H] activity"/>
    <property type="evidence" value="ECO:0007669"/>
    <property type="project" value="UniProtKB-EC"/>
</dbReference>
<reference evidence="9 10" key="1">
    <citation type="submission" date="2019-08" db="EMBL/GenBank/DDBJ databases">
        <title>Deep-cultivation of Planctomycetes and their phenomic and genomic characterization uncovers novel biology.</title>
        <authorList>
            <person name="Wiegand S."/>
            <person name="Jogler M."/>
            <person name="Boedeker C."/>
            <person name="Pinto D."/>
            <person name="Vollmers J."/>
            <person name="Rivas-Marin E."/>
            <person name="Kohn T."/>
            <person name="Peeters S.H."/>
            <person name="Heuer A."/>
            <person name="Rast P."/>
            <person name="Oberbeckmann S."/>
            <person name="Bunk B."/>
            <person name="Jeske O."/>
            <person name="Meyerdierks A."/>
            <person name="Storesund J.E."/>
            <person name="Kallscheuer N."/>
            <person name="Luecker S."/>
            <person name="Lage O.M."/>
            <person name="Pohl T."/>
            <person name="Merkel B.J."/>
            <person name="Hornburger P."/>
            <person name="Mueller R.-W."/>
            <person name="Bruemmer F."/>
            <person name="Labrenz M."/>
            <person name="Spormann A.M."/>
            <person name="Op den Camp H."/>
            <person name="Overmann J."/>
            <person name="Amann R."/>
            <person name="Jetten M.S.M."/>
            <person name="Mascher T."/>
            <person name="Medema M.H."/>
            <person name="Devos D.P."/>
            <person name="Kaster A.-K."/>
            <person name="Ovreas L."/>
            <person name="Rohde M."/>
            <person name="Galperin M.Y."/>
            <person name="Jogler C."/>
        </authorList>
    </citation>
    <scope>NUCLEOTIDE SEQUENCE [LARGE SCALE GENOMIC DNA]</scope>
    <source>
        <strain evidence="9 10">FC18</strain>
    </source>
</reference>
<protein>
    <submittedName>
        <fullName evidence="9">Thiol:disulfide interchange protein DsbD</fullName>
        <ecNumber evidence="9">1.8.1.8</ecNumber>
    </submittedName>
</protein>
<feature type="domain" description="Cytochrome C biogenesis protein transmembrane" evidence="8">
    <location>
        <begin position="367"/>
        <end position="578"/>
    </location>
</feature>
<feature type="transmembrane region" description="Helical" evidence="6">
    <location>
        <begin position="521"/>
        <end position="544"/>
    </location>
</feature>
<keyword evidence="2 6" id="KW-0812">Transmembrane</keyword>
<evidence type="ECO:0000256" key="1">
    <source>
        <dbReference type="ARBA" id="ARBA00004141"/>
    </source>
</evidence>
<dbReference type="EMBL" id="CP042912">
    <property type="protein sequence ID" value="QEG22819.1"/>
    <property type="molecule type" value="Genomic_DNA"/>
</dbReference>
<evidence type="ECO:0000313" key="10">
    <source>
        <dbReference type="Proteomes" id="UP000322214"/>
    </source>
</evidence>
<dbReference type="GO" id="GO:0045454">
    <property type="term" value="P:cell redox homeostasis"/>
    <property type="evidence" value="ECO:0007669"/>
    <property type="project" value="TreeGrafter"/>
</dbReference>
<keyword evidence="9" id="KW-0560">Oxidoreductase</keyword>
<dbReference type="PANTHER" id="PTHR32234:SF3">
    <property type="entry name" value="SUPPRESSION OF COPPER SENSITIVITY PROTEIN"/>
    <property type="match status" value="1"/>
</dbReference>
<gene>
    <name evidence="9" type="primary">dsbD_2</name>
    <name evidence="9" type="ORF">MFFC18_27040</name>
</gene>
<evidence type="ECO:0000259" key="8">
    <source>
        <dbReference type="Pfam" id="PF02683"/>
    </source>
</evidence>
<dbReference type="GO" id="GO:0016020">
    <property type="term" value="C:membrane"/>
    <property type="evidence" value="ECO:0007669"/>
    <property type="project" value="UniProtKB-SubCell"/>
</dbReference>
<keyword evidence="7" id="KW-0732">Signal</keyword>
<comment type="subcellular location">
    <subcellularLocation>
        <location evidence="1">Membrane</location>
        <topology evidence="1">Multi-pass membrane protein</topology>
    </subcellularLocation>
</comment>
<name>A0A5B9PBJ4_9BACT</name>
<feature type="transmembrane region" description="Helical" evidence="6">
    <location>
        <begin position="443"/>
        <end position="464"/>
    </location>
</feature>
<keyword evidence="3" id="KW-0201">Cytochrome c-type biogenesis</keyword>
<accession>A0A5B9PBJ4</accession>
<proteinExistence type="predicted"/>
<dbReference type="Pfam" id="PF02683">
    <property type="entry name" value="DsbD_TM"/>
    <property type="match status" value="1"/>
</dbReference>
<organism evidence="9 10">
    <name type="scientific">Mariniblastus fucicola</name>
    <dbReference type="NCBI Taxonomy" id="980251"/>
    <lineage>
        <taxon>Bacteria</taxon>
        <taxon>Pseudomonadati</taxon>
        <taxon>Planctomycetota</taxon>
        <taxon>Planctomycetia</taxon>
        <taxon>Pirellulales</taxon>
        <taxon>Pirellulaceae</taxon>
        <taxon>Mariniblastus</taxon>
    </lineage>
</organism>
<evidence type="ECO:0000256" key="3">
    <source>
        <dbReference type="ARBA" id="ARBA00022748"/>
    </source>
</evidence>
<dbReference type="EC" id="1.8.1.8" evidence="9"/>
<evidence type="ECO:0000256" key="7">
    <source>
        <dbReference type="SAM" id="SignalP"/>
    </source>
</evidence>
<keyword evidence="10" id="KW-1185">Reference proteome</keyword>
<dbReference type="Proteomes" id="UP000322214">
    <property type="component" value="Chromosome"/>
</dbReference>
<keyword evidence="5 6" id="KW-0472">Membrane</keyword>
<dbReference type="GO" id="GO:0017004">
    <property type="term" value="P:cytochrome complex assembly"/>
    <property type="evidence" value="ECO:0007669"/>
    <property type="project" value="UniProtKB-KW"/>
</dbReference>
<dbReference type="InterPro" id="IPR003834">
    <property type="entry name" value="Cyt_c_assmbl_TM_dom"/>
</dbReference>
<feature type="transmembrane region" description="Helical" evidence="6">
    <location>
        <begin position="587"/>
        <end position="603"/>
    </location>
</feature>